<keyword evidence="7" id="KW-0677">Repeat</keyword>
<comment type="subcellular location">
    <subcellularLocation>
        <location evidence="2">Membrane</location>
        <topology evidence="2">Lipid-anchor</topology>
        <topology evidence="2">GPI-anchor</topology>
    </subcellularLocation>
    <subcellularLocation>
        <location evidence="1">Secreted</location>
        <location evidence="1">Cell wall</location>
    </subcellularLocation>
</comment>
<sequence>MTFFGPLLLLALVTQVVSREIVGIFTDLLSLDFQDAGYGYRGPANPIWYAKLSWNLDGAIHNPGDTFTLNLPGVFKFVTGQSQLTISAGGICYATCTFQAGEQFMTFSVINCVVSDSLTANIQAYGTVSFPFSFSAGGSALEVDLVNANQFKVGTNTITFRHGNIDLSVEADFQRDPFPKAELISHGKIIPSLRKVCHILVCAECTDGYESGVLGLATSDPAVAIDCESVHIGATSELNPWLHPINSESLEHTKECDAGKLLITFKNVPAGYRPFVDTLFDSTSDKPVSLQYTNKFTCMNGKYYDKSTYKTWAPYKNGLPDSDGVIIVVTTRTDTYSTTAVTTLPFDPEKDTTKIIEVIVPIPTTTTTTSYVGIKTYYSTITGTIGGTATVIVNEPVHTTTTVTTCWLRDGTTTFTDIPLYNSIDTVVIQTEHTNPTVTTRGYDNIMEPTSYTAFNPCGGTDTVFIAYPSNGFTTRTTFSPVEQLTTYTETDTHGGTDTVVVVYPHNEVITTTTVDGVEELTTCTQTDTHGGTDTVVVVYPPNPTVTTTDFDSVSELTSYTQTDSHGGTDTIVIVYPFSSSDVTDMRESTTSLTLDPDNTDSAEDSDSTGAVSYPTTLLPAFISADDEIPIPSGSSDIDGDYGSASSHPGDDISTTDSNESVTIAISIADDEAPPNSDDEVPTDSYDDATVTSSVDNSDIALSDDDFTASVTGQVDETTSTNASDDVIASDSDDGEVQTASILEDEMPTDSFDGDEASTNNDDDVSMAYESSTTDDSFTISTNTIDVTIDDSETTDDPVSQSNDDTPSTSDPAAPIPDPTLLPEDDSELTSDTADVSIVVVSTVSSDGYVSTSTIDNDGNVSSDSTSSTSRHPTSIAAAPPVYTTDESITSSNDDQVTSATLTDDGDDSPSISETGGFTTTDIAVTSEIDESGNNDDYYITSLSLDVILSCSIRGGRPKYANISYGRSSAAPGPVYTSDTHVTTSTVGEGGNDVTTTEEHNNASQAATAPAIIIPPSKIVTVTECTSDCTLFPSGGQQGTSDDTSGECSTGCHSGDGKVTETEGAACSTGCTARSQKATATDADQSSTSCTLAVCGKNHGKGSNRENSDGEGNEGGDGNEGDEGDGGDGGDGVVSGEGKCHNQVNEDEGSGSGAPSTGDGSTPELDNDADREEDEPTVTFPISESTLSTAVIDHEYGNSLAANNIGGSTFTFDATSISNYEGSAALARASTWLVCLISVLNILI</sequence>
<feature type="compositionally biased region" description="Acidic residues" evidence="13">
    <location>
        <begin position="669"/>
        <end position="687"/>
    </location>
</feature>
<feature type="compositionally biased region" description="Polar residues" evidence="13">
    <location>
        <begin position="713"/>
        <end position="722"/>
    </location>
</feature>
<dbReference type="EMBL" id="QLNQ01000017">
    <property type="protein sequence ID" value="RCK66191.1"/>
    <property type="molecule type" value="Genomic_DNA"/>
</dbReference>
<dbReference type="InterPro" id="IPR011252">
    <property type="entry name" value="Fibrogen-bd_dom1"/>
</dbReference>
<feature type="compositionally biased region" description="Polar residues" evidence="13">
    <location>
        <begin position="849"/>
        <end position="861"/>
    </location>
</feature>
<evidence type="ECO:0000256" key="11">
    <source>
        <dbReference type="ARBA" id="ARBA00023180"/>
    </source>
</evidence>
<dbReference type="InterPro" id="IPR024672">
    <property type="entry name" value="Agglutinin-like_N"/>
</dbReference>
<dbReference type="Pfam" id="PF11766">
    <property type="entry name" value="Candida_ALS_N"/>
    <property type="match status" value="1"/>
</dbReference>
<feature type="compositionally biased region" description="Low complexity" evidence="13">
    <location>
        <begin position="862"/>
        <end position="875"/>
    </location>
</feature>
<proteinExistence type="predicted"/>
<keyword evidence="17" id="KW-1185">Reference proteome</keyword>
<dbReference type="PANTHER" id="PTHR33793:SF2">
    <property type="entry name" value="AGGLUTININ-LIKE PROTEIN 6"/>
    <property type="match status" value="1"/>
</dbReference>
<gene>
    <name evidence="16" type="primary">ALS3_0</name>
    <name evidence="16" type="ORF">Cantr_01868</name>
</gene>
<evidence type="ECO:0000256" key="2">
    <source>
        <dbReference type="ARBA" id="ARBA00004589"/>
    </source>
</evidence>
<feature type="compositionally biased region" description="Acidic residues" evidence="13">
    <location>
        <begin position="743"/>
        <end position="765"/>
    </location>
</feature>
<dbReference type="GO" id="GO:0098609">
    <property type="term" value="P:cell-cell adhesion"/>
    <property type="evidence" value="ECO:0007669"/>
    <property type="project" value="TreeGrafter"/>
</dbReference>
<dbReference type="GO" id="GO:0030445">
    <property type="term" value="C:yeast-form cell wall"/>
    <property type="evidence" value="ECO:0007669"/>
    <property type="project" value="TreeGrafter"/>
</dbReference>
<dbReference type="InterPro" id="IPR008966">
    <property type="entry name" value="Adhesion_dom_sf"/>
</dbReference>
<dbReference type="PANTHER" id="PTHR33793">
    <property type="entry name" value="ALPHA-AGGLUTININ"/>
    <property type="match status" value="1"/>
</dbReference>
<evidence type="ECO:0000313" key="17">
    <source>
        <dbReference type="Proteomes" id="UP000253472"/>
    </source>
</evidence>
<accession>A0A367YMF1</accession>
<name>A0A367YMF1_9ASCO</name>
<dbReference type="SUPFAM" id="SSF49401">
    <property type="entry name" value="Bacterial adhesins"/>
    <property type="match status" value="1"/>
</dbReference>
<dbReference type="Gene3D" id="2.60.40.2430">
    <property type="entry name" value="Agglutinin-like protein, N-terminal domain, N2 subdomain"/>
    <property type="match status" value="1"/>
</dbReference>
<feature type="compositionally biased region" description="Low complexity" evidence="13">
    <location>
        <begin position="630"/>
        <end position="647"/>
    </location>
</feature>
<dbReference type="OrthoDB" id="3981162at2759"/>
<reference evidence="16 17" key="1">
    <citation type="submission" date="2018-06" db="EMBL/GenBank/DDBJ databases">
        <title>Whole genome sequencing of Candida tropicalis (genome annotated by CSBL at Korea University).</title>
        <authorList>
            <person name="Ahn J."/>
        </authorList>
    </citation>
    <scope>NUCLEOTIDE SEQUENCE [LARGE SCALE GENOMIC DNA]</scope>
    <source>
        <strain evidence="16 17">ATCC 20962</strain>
    </source>
</reference>
<dbReference type="STRING" id="5486.A0A367YMF1"/>
<dbReference type="GO" id="GO:0030446">
    <property type="term" value="C:hyphal cell wall"/>
    <property type="evidence" value="ECO:0007669"/>
    <property type="project" value="TreeGrafter"/>
</dbReference>
<dbReference type="SMART" id="SM01056">
    <property type="entry name" value="Candida_ALS_N"/>
    <property type="match status" value="1"/>
</dbReference>
<feature type="compositionally biased region" description="Acidic residues" evidence="13">
    <location>
        <begin position="598"/>
        <end position="607"/>
    </location>
</feature>
<dbReference type="GO" id="GO:0044011">
    <property type="term" value="P:single-species biofilm formation on inanimate substrate"/>
    <property type="evidence" value="ECO:0007669"/>
    <property type="project" value="TreeGrafter"/>
</dbReference>
<feature type="region of interest" description="Disordered" evidence="13">
    <location>
        <begin position="849"/>
        <end position="919"/>
    </location>
</feature>
<dbReference type="GO" id="GO:0043709">
    <property type="term" value="P:cell adhesion involved in single-species biofilm formation"/>
    <property type="evidence" value="ECO:0007669"/>
    <property type="project" value="TreeGrafter"/>
</dbReference>
<dbReference type="Proteomes" id="UP000253472">
    <property type="component" value="Unassembled WGS sequence"/>
</dbReference>
<dbReference type="Gene3D" id="2.60.40.1280">
    <property type="match status" value="1"/>
</dbReference>
<evidence type="ECO:0000256" key="6">
    <source>
        <dbReference type="ARBA" id="ARBA00022729"/>
    </source>
</evidence>
<evidence type="ECO:0000256" key="7">
    <source>
        <dbReference type="ARBA" id="ARBA00022737"/>
    </source>
</evidence>
<feature type="signal peptide" evidence="14">
    <location>
        <begin position="1"/>
        <end position="18"/>
    </location>
</feature>
<evidence type="ECO:0000313" key="16">
    <source>
        <dbReference type="EMBL" id="RCK66191.1"/>
    </source>
</evidence>
<keyword evidence="6 14" id="KW-0732">Signal</keyword>
<keyword evidence="8" id="KW-0130">Cell adhesion</keyword>
<evidence type="ECO:0000256" key="9">
    <source>
        <dbReference type="ARBA" id="ARBA00023136"/>
    </source>
</evidence>
<feature type="compositionally biased region" description="Polar residues" evidence="13">
    <location>
        <begin position="885"/>
        <end position="902"/>
    </location>
</feature>
<feature type="chain" id="PRO_5016793225" evidence="14">
    <location>
        <begin position="19"/>
        <end position="1244"/>
    </location>
</feature>
<feature type="compositionally biased region" description="Polar residues" evidence="13">
    <location>
        <begin position="1039"/>
        <end position="1052"/>
    </location>
</feature>
<feature type="compositionally biased region" description="Polar residues" evidence="13">
    <location>
        <begin position="910"/>
        <end position="919"/>
    </location>
</feature>
<evidence type="ECO:0000259" key="15">
    <source>
        <dbReference type="SMART" id="SM01056"/>
    </source>
</evidence>
<keyword evidence="3" id="KW-0134">Cell wall</keyword>
<evidence type="ECO:0000256" key="4">
    <source>
        <dbReference type="ARBA" id="ARBA00022525"/>
    </source>
</evidence>
<feature type="region of interest" description="Disordered" evidence="13">
    <location>
        <begin position="627"/>
        <end position="701"/>
    </location>
</feature>
<organism evidence="16 17">
    <name type="scientific">Candida viswanathii</name>
    <dbReference type="NCBI Taxonomy" id="5486"/>
    <lineage>
        <taxon>Eukaryota</taxon>
        <taxon>Fungi</taxon>
        <taxon>Dikarya</taxon>
        <taxon>Ascomycota</taxon>
        <taxon>Saccharomycotina</taxon>
        <taxon>Pichiomycetes</taxon>
        <taxon>Debaryomycetaceae</taxon>
        <taxon>Candida/Lodderomyces clade</taxon>
        <taxon>Candida</taxon>
    </lineage>
</organism>
<protein>
    <submittedName>
        <fullName evidence="16">Agglutinin-like protein 3</fullName>
    </submittedName>
</protein>
<feature type="compositionally biased region" description="Low complexity" evidence="13">
    <location>
        <begin position="771"/>
        <end position="786"/>
    </location>
</feature>
<keyword evidence="4" id="KW-0964">Secreted</keyword>
<comment type="caution">
    <text evidence="16">The sequence shown here is derived from an EMBL/GenBank/DDBJ whole genome shotgun (WGS) entry which is preliminary data.</text>
</comment>
<keyword evidence="5" id="KW-0336">GPI-anchor</keyword>
<dbReference type="GO" id="GO:0043710">
    <property type="term" value="P:cell adhesion involved in multi-species biofilm formation"/>
    <property type="evidence" value="ECO:0007669"/>
    <property type="project" value="TreeGrafter"/>
</dbReference>
<evidence type="ECO:0000256" key="1">
    <source>
        <dbReference type="ARBA" id="ARBA00004191"/>
    </source>
</evidence>
<dbReference type="GO" id="GO:0009986">
    <property type="term" value="C:cell surface"/>
    <property type="evidence" value="ECO:0007669"/>
    <property type="project" value="TreeGrafter"/>
</dbReference>
<keyword evidence="10" id="KW-1015">Disulfide bond</keyword>
<evidence type="ECO:0000256" key="3">
    <source>
        <dbReference type="ARBA" id="ARBA00022512"/>
    </source>
</evidence>
<feature type="compositionally biased region" description="Polar residues" evidence="13">
    <location>
        <begin position="653"/>
        <end position="664"/>
    </location>
</feature>
<feature type="compositionally biased region" description="Polar residues" evidence="13">
    <location>
        <begin position="797"/>
        <end position="811"/>
    </location>
</feature>
<feature type="compositionally biased region" description="Acidic residues" evidence="13">
    <location>
        <begin position="1109"/>
        <end position="1128"/>
    </location>
</feature>
<evidence type="ECO:0000256" key="14">
    <source>
        <dbReference type="SAM" id="SignalP"/>
    </source>
</evidence>
<feature type="compositionally biased region" description="Acidic residues" evidence="13">
    <location>
        <begin position="1165"/>
        <end position="1176"/>
    </location>
</feature>
<evidence type="ECO:0000256" key="8">
    <source>
        <dbReference type="ARBA" id="ARBA00022889"/>
    </source>
</evidence>
<keyword evidence="12" id="KW-0449">Lipoprotein</keyword>
<dbReference type="InterPro" id="IPR043063">
    <property type="entry name" value="Agglutinin-like_N_N2"/>
</dbReference>
<dbReference type="GO" id="GO:0030448">
    <property type="term" value="P:hyphal growth"/>
    <property type="evidence" value="ECO:0007669"/>
    <property type="project" value="TreeGrafter"/>
</dbReference>
<dbReference type="InterPro" id="IPR033504">
    <property type="entry name" value="ALS"/>
</dbReference>
<feature type="region of interest" description="Disordered" evidence="13">
    <location>
        <begin position="587"/>
        <end position="612"/>
    </location>
</feature>
<dbReference type="GO" id="GO:1903561">
    <property type="term" value="C:extracellular vesicle"/>
    <property type="evidence" value="ECO:0007669"/>
    <property type="project" value="TreeGrafter"/>
</dbReference>
<feature type="region of interest" description="Disordered" evidence="13">
    <location>
        <begin position="713"/>
        <end position="834"/>
    </location>
</feature>
<dbReference type="AlphaFoldDB" id="A0A367YMF1"/>
<feature type="domain" description="Agglutinin-like protein N-terminal" evidence="15">
    <location>
        <begin position="57"/>
        <end position="298"/>
    </location>
</feature>
<feature type="region of interest" description="Disordered" evidence="13">
    <location>
        <begin position="1099"/>
        <end position="1178"/>
    </location>
</feature>
<evidence type="ECO:0000256" key="12">
    <source>
        <dbReference type="ARBA" id="ARBA00023288"/>
    </source>
</evidence>
<feature type="region of interest" description="Disordered" evidence="13">
    <location>
        <begin position="1035"/>
        <end position="1060"/>
    </location>
</feature>
<keyword evidence="11" id="KW-0325">Glycoprotein</keyword>
<evidence type="ECO:0000256" key="13">
    <source>
        <dbReference type="SAM" id="MobiDB-lite"/>
    </source>
</evidence>
<keyword evidence="9" id="KW-0472">Membrane</keyword>
<dbReference type="GO" id="GO:0098552">
    <property type="term" value="C:side of membrane"/>
    <property type="evidence" value="ECO:0007669"/>
    <property type="project" value="UniProtKB-KW"/>
</dbReference>
<evidence type="ECO:0000256" key="5">
    <source>
        <dbReference type="ARBA" id="ARBA00022622"/>
    </source>
</evidence>
<evidence type="ECO:0000256" key="10">
    <source>
        <dbReference type="ARBA" id="ARBA00023157"/>
    </source>
</evidence>